<sequence length="107" mass="12743">MEHYKQKLDGRISVTAPRFRPTENYLSGTGKSHVWPAGPGWYAPSERNFIHYHDYRALPNERRADQREFQSEDSWREWQGKRDAAREFEEDQRIVSQDRMDSTNGRA</sequence>
<proteinExistence type="predicted"/>
<dbReference type="Proteomes" id="UP000593567">
    <property type="component" value="Unassembled WGS sequence"/>
</dbReference>
<keyword evidence="3" id="KW-1185">Reference proteome</keyword>
<feature type="compositionally biased region" description="Basic and acidic residues" evidence="1">
    <location>
        <begin position="82"/>
        <end position="101"/>
    </location>
</feature>
<name>A0A7J7IZ22_BUGNE</name>
<protein>
    <submittedName>
        <fullName evidence="2">Uncharacterized protein</fullName>
    </submittedName>
</protein>
<organism evidence="2 3">
    <name type="scientific">Bugula neritina</name>
    <name type="common">Brown bryozoan</name>
    <name type="synonym">Sertularia neritina</name>
    <dbReference type="NCBI Taxonomy" id="10212"/>
    <lineage>
        <taxon>Eukaryota</taxon>
        <taxon>Metazoa</taxon>
        <taxon>Spiralia</taxon>
        <taxon>Lophotrochozoa</taxon>
        <taxon>Bryozoa</taxon>
        <taxon>Gymnolaemata</taxon>
        <taxon>Cheilostomatida</taxon>
        <taxon>Flustrina</taxon>
        <taxon>Buguloidea</taxon>
        <taxon>Bugulidae</taxon>
        <taxon>Bugula</taxon>
    </lineage>
</organism>
<reference evidence="2" key="1">
    <citation type="submission" date="2020-06" db="EMBL/GenBank/DDBJ databases">
        <title>Draft genome of Bugula neritina, a colonial animal packing powerful symbionts and potential medicines.</title>
        <authorList>
            <person name="Rayko M."/>
        </authorList>
    </citation>
    <scope>NUCLEOTIDE SEQUENCE [LARGE SCALE GENOMIC DNA]</scope>
    <source>
        <strain evidence="2">Kwan_BN1</strain>
    </source>
</reference>
<evidence type="ECO:0000313" key="3">
    <source>
        <dbReference type="Proteomes" id="UP000593567"/>
    </source>
</evidence>
<evidence type="ECO:0000256" key="1">
    <source>
        <dbReference type="SAM" id="MobiDB-lite"/>
    </source>
</evidence>
<feature type="region of interest" description="Disordered" evidence="1">
    <location>
        <begin position="82"/>
        <end position="107"/>
    </location>
</feature>
<dbReference type="AlphaFoldDB" id="A0A7J7IZ22"/>
<accession>A0A7J7IZ22</accession>
<dbReference type="OrthoDB" id="6038736at2759"/>
<gene>
    <name evidence="2" type="ORF">EB796_022537</name>
</gene>
<comment type="caution">
    <text evidence="2">The sequence shown here is derived from an EMBL/GenBank/DDBJ whole genome shotgun (WGS) entry which is preliminary data.</text>
</comment>
<dbReference type="EMBL" id="VXIV02003252">
    <property type="protein sequence ID" value="KAF6019120.1"/>
    <property type="molecule type" value="Genomic_DNA"/>
</dbReference>
<evidence type="ECO:0000313" key="2">
    <source>
        <dbReference type="EMBL" id="KAF6019120.1"/>
    </source>
</evidence>